<dbReference type="OrthoDB" id="6624366at2759"/>
<keyword evidence="2" id="KW-0378">Hydrolase</keyword>
<proteinExistence type="predicted"/>
<organism evidence="3">
    <name type="scientific">Sipha flava</name>
    <name type="common">yellow sugarcane aphid</name>
    <dbReference type="NCBI Taxonomy" id="143950"/>
    <lineage>
        <taxon>Eukaryota</taxon>
        <taxon>Metazoa</taxon>
        <taxon>Ecdysozoa</taxon>
        <taxon>Arthropoda</taxon>
        <taxon>Hexapoda</taxon>
        <taxon>Insecta</taxon>
        <taxon>Pterygota</taxon>
        <taxon>Neoptera</taxon>
        <taxon>Paraneoptera</taxon>
        <taxon>Hemiptera</taxon>
        <taxon>Sternorrhyncha</taxon>
        <taxon>Aphidomorpha</taxon>
        <taxon>Aphidoidea</taxon>
        <taxon>Aphididae</taxon>
        <taxon>Sipha</taxon>
    </lineage>
</organism>
<sequence length="131" mass="14091">MELNAAVAADGCWPRKFKYGTVCVCNSTHCDRTPEPEPLAAGKYALYVSSNAGSRLTRTGDGSFAPSLDSQWVGQEIDVDEATTYQTIRGFGGAFTDSVGINVKSLSPNAQLNLLRYRGLSSTAFFSKIII</sequence>
<dbReference type="SUPFAM" id="SSF51011">
    <property type="entry name" value="Glycosyl hydrolase domain"/>
    <property type="match status" value="1"/>
</dbReference>
<dbReference type="GO" id="GO:0004348">
    <property type="term" value="F:glucosylceramidase activity"/>
    <property type="evidence" value="ECO:0007669"/>
    <property type="project" value="InterPro"/>
</dbReference>
<dbReference type="GO" id="GO:0016020">
    <property type="term" value="C:membrane"/>
    <property type="evidence" value="ECO:0007669"/>
    <property type="project" value="GOC"/>
</dbReference>
<name>A0A2S2QWU8_9HEMI</name>
<protein>
    <submittedName>
        <fullName evidence="3">Glucosylceramidase</fullName>
    </submittedName>
</protein>
<dbReference type="PANTHER" id="PTHR11069:SF23">
    <property type="entry name" value="LYSOSOMAL ACID GLUCOSYLCERAMIDASE"/>
    <property type="match status" value="1"/>
</dbReference>
<accession>A0A2S2QWU8</accession>
<evidence type="ECO:0000256" key="1">
    <source>
        <dbReference type="ARBA" id="ARBA00022729"/>
    </source>
</evidence>
<evidence type="ECO:0000313" key="3">
    <source>
        <dbReference type="EMBL" id="MBY82239.1"/>
    </source>
</evidence>
<dbReference type="Gene3D" id="2.60.40.1180">
    <property type="entry name" value="Golgi alpha-mannosidase II"/>
    <property type="match status" value="1"/>
</dbReference>
<dbReference type="InterPro" id="IPR013780">
    <property type="entry name" value="Glyco_hydro_b"/>
</dbReference>
<dbReference type="EMBL" id="GGMS01013036">
    <property type="protein sequence ID" value="MBY82239.1"/>
    <property type="molecule type" value="Transcribed_RNA"/>
</dbReference>
<keyword evidence="1" id="KW-0732">Signal</keyword>
<dbReference type="PRINTS" id="PR00843">
    <property type="entry name" value="GLHYDRLASE30"/>
</dbReference>
<dbReference type="PANTHER" id="PTHR11069">
    <property type="entry name" value="GLUCOSYLCERAMIDASE"/>
    <property type="match status" value="1"/>
</dbReference>
<dbReference type="GO" id="GO:0006680">
    <property type="term" value="P:glucosylceramide catabolic process"/>
    <property type="evidence" value="ECO:0007669"/>
    <property type="project" value="TreeGrafter"/>
</dbReference>
<reference evidence="3" key="1">
    <citation type="submission" date="2018-04" db="EMBL/GenBank/DDBJ databases">
        <title>Transcriptome assembly of Sipha flava.</title>
        <authorList>
            <person name="Scully E.D."/>
            <person name="Geib S.M."/>
            <person name="Palmer N.A."/>
            <person name="Koch K."/>
            <person name="Bradshaw J."/>
            <person name="Heng-Moss T."/>
            <person name="Sarath G."/>
        </authorList>
    </citation>
    <scope>NUCLEOTIDE SEQUENCE</scope>
</reference>
<evidence type="ECO:0000256" key="2">
    <source>
        <dbReference type="ARBA" id="ARBA00022801"/>
    </source>
</evidence>
<dbReference type="InterPro" id="IPR001139">
    <property type="entry name" value="Glyco_hydro_30"/>
</dbReference>
<gene>
    <name evidence="3" type="primary">GBA</name>
    <name evidence="3" type="ORF">g.138848</name>
</gene>
<dbReference type="AlphaFoldDB" id="A0A2S2QWU8"/>